<feature type="region of interest" description="Disordered" evidence="1">
    <location>
        <begin position="227"/>
        <end position="247"/>
    </location>
</feature>
<evidence type="ECO:0000256" key="2">
    <source>
        <dbReference type="SAM" id="Phobius"/>
    </source>
</evidence>
<keyword evidence="2" id="KW-0472">Membrane</keyword>
<dbReference type="Proteomes" id="UP001283341">
    <property type="component" value="Unassembled WGS sequence"/>
</dbReference>
<evidence type="ECO:0000256" key="1">
    <source>
        <dbReference type="SAM" id="MobiDB-lite"/>
    </source>
</evidence>
<name>A0AAE0IBD9_9PEZI</name>
<accession>A0AAE0IBD9</accession>
<comment type="caution">
    <text evidence="3">The sequence shown here is derived from an EMBL/GenBank/DDBJ whole genome shotgun (WGS) entry which is preliminary data.</text>
</comment>
<keyword evidence="4" id="KW-1185">Reference proteome</keyword>
<proteinExistence type="predicted"/>
<gene>
    <name evidence="3" type="ORF">B0H66DRAFT_589696</name>
</gene>
<sequence>MALSTPATPTTPLYLIVDCHRTYPGLYYSVRSAHQLILVVDDDDRELLQRLWGFDLHNLPPTRHVRPTLYRLSRPRWAVLVQSGRMPTGLGSVVARTDDDGDGALGVNDDPPSSCEQVFISTSSNSDRSFDVSTTTLSVVMLPAWHISWQTIDIPTLSPQPPATDNGDRITQWVPGMDFKGQPRDNWGGGNFNSSLFLFLIIGIPLLVAAAVAACCIMACRTRFANKPPRNRGGGGGGAERVELGTK</sequence>
<feature type="transmembrane region" description="Helical" evidence="2">
    <location>
        <begin position="196"/>
        <end position="220"/>
    </location>
</feature>
<keyword evidence="2" id="KW-0812">Transmembrane</keyword>
<keyword evidence="2" id="KW-1133">Transmembrane helix</keyword>
<dbReference type="EMBL" id="JAUEDM010000003">
    <property type="protein sequence ID" value="KAK3321870.1"/>
    <property type="molecule type" value="Genomic_DNA"/>
</dbReference>
<reference evidence="3" key="2">
    <citation type="submission" date="2023-06" db="EMBL/GenBank/DDBJ databases">
        <authorList>
            <consortium name="Lawrence Berkeley National Laboratory"/>
            <person name="Haridas S."/>
            <person name="Hensen N."/>
            <person name="Bonometti L."/>
            <person name="Westerberg I."/>
            <person name="Brannstrom I.O."/>
            <person name="Guillou S."/>
            <person name="Cros-Aarteil S."/>
            <person name="Calhoun S."/>
            <person name="Kuo A."/>
            <person name="Mondo S."/>
            <person name="Pangilinan J."/>
            <person name="Riley R."/>
            <person name="Labutti K."/>
            <person name="Andreopoulos B."/>
            <person name="Lipzen A."/>
            <person name="Chen C."/>
            <person name="Yanf M."/>
            <person name="Daum C."/>
            <person name="Ng V."/>
            <person name="Clum A."/>
            <person name="Steindorff A."/>
            <person name="Ohm R."/>
            <person name="Martin F."/>
            <person name="Silar P."/>
            <person name="Natvig D."/>
            <person name="Lalanne C."/>
            <person name="Gautier V."/>
            <person name="Ament-Velasquez S.L."/>
            <person name="Kruys A."/>
            <person name="Hutchinson M.I."/>
            <person name="Powell A.J."/>
            <person name="Barry K."/>
            <person name="Miller A.N."/>
            <person name="Grigoriev I.V."/>
            <person name="Debuchy R."/>
            <person name="Gladieux P."/>
            <person name="Thoren M.H."/>
            <person name="Johannesson H."/>
        </authorList>
    </citation>
    <scope>NUCLEOTIDE SEQUENCE</scope>
    <source>
        <strain evidence="3">CBS 118394</strain>
    </source>
</reference>
<organism evidence="3 4">
    <name type="scientific">Apodospora peruviana</name>
    <dbReference type="NCBI Taxonomy" id="516989"/>
    <lineage>
        <taxon>Eukaryota</taxon>
        <taxon>Fungi</taxon>
        <taxon>Dikarya</taxon>
        <taxon>Ascomycota</taxon>
        <taxon>Pezizomycotina</taxon>
        <taxon>Sordariomycetes</taxon>
        <taxon>Sordariomycetidae</taxon>
        <taxon>Sordariales</taxon>
        <taxon>Lasiosphaeriaceae</taxon>
        <taxon>Apodospora</taxon>
    </lineage>
</organism>
<reference evidence="3" key="1">
    <citation type="journal article" date="2023" name="Mol. Phylogenet. Evol.">
        <title>Genome-scale phylogeny and comparative genomics of the fungal order Sordariales.</title>
        <authorList>
            <person name="Hensen N."/>
            <person name="Bonometti L."/>
            <person name="Westerberg I."/>
            <person name="Brannstrom I.O."/>
            <person name="Guillou S."/>
            <person name="Cros-Aarteil S."/>
            <person name="Calhoun S."/>
            <person name="Haridas S."/>
            <person name="Kuo A."/>
            <person name="Mondo S."/>
            <person name="Pangilinan J."/>
            <person name="Riley R."/>
            <person name="LaButti K."/>
            <person name="Andreopoulos B."/>
            <person name="Lipzen A."/>
            <person name="Chen C."/>
            <person name="Yan M."/>
            <person name="Daum C."/>
            <person name="Ng V."/>
            <person name="Clum A."/>
            <person name="Steindorff A."/>
            <person name="Ohm R.A."/>
            <person name="Martin F."/>
            <person name="Silar P."/>
            <person name="Natvig D.O."/>
            <person name="Lalanne C."/>
            <person name="Gautier V."/>
            <person name="Ament-Velasquez S.L."/>
            <person name="Kruys A."/>
            <person name="Hutchinson M.I."/>
            <person name="Powell A.J."/>
            <person name="Barry K."/>
            <person name="Miller A.N."/>
            <person name="Grigoriev I.V."/>
            <person name="Debuchy R."/>
            <person name="Gladieux P."/>
            <person name="Hiltunen Thoren M."/>
            <person name="Johannesson H."/>
        </authorList>
    </citation>
    <scope>NUCLEOTIDE SEQUENCE</scope>
    <source>
        <strain evidence="3">CBS 118394</strain>
    </source>
</reference>
<evidence type="ECO:0000313" key="3">
    <source>
        <dbReference type="EMBL" id="KAK3321870.1"/>
    </source>
</evidence>
<evidence type="ECO:0000313" key="4">
    <source>
        <dbReference type="Proteomes" id="UP001283341"/>
    </source>
</evidence>
<dbReference type="AlphaFoldDB" id="A0AAE0IBD9"/>
<protein>
    <submittedName>
        <fullName evidence="3">Uncharacterized protein</fullName>
    </submittedName>
</protein>